<dbReference type="InterPro" id="IPR005490">
    <property type="entry name" value="LD_TPept_cat_dom"/>
</dbReference>
<evidence type="ECO:0000256" key="6">
    <source>
        <dbReference type="ARBA" id="ARBA00022984"/>
    </source>
</evidence>
<dbReference type="GO" id="GO:0005576">
    <property type="term" value="C:extracellular region"/>
    <property type="evidence" value="ECO:0007669"/>
    <property type="project" value="TreeGrafter"/>
</dbReference>
<evidence type="ECO:0000313" key="17">
    <source>
        <dbReference type="EMBL" id="AKE39766.1"/>
    </source>
</evidence>
<feature type="signal peptide" evidence="15">
    <location>
        <begin position="1"/>
        <end position="26"/>
    </location>
</feature>
<dbReference type="PATRIC" id="fig|161896.4.peg.1782"/>
<keyword evidence="6 13" id="KW-0573">Peptidoglycan synthesis</keyword>
<feature type="active site" description="Nucleophile" evidence="13">
    <location>
        <position position="346"/>
    </location>
</feature>
<comment type="pathway">
    <text evidence="12">Glycan biosynthesis.</text>
</comment>
<dbReference type="STRING" id="161896.UL81_09100"/>
<evidence type="ECO:0000313" key="18">
    <source>
        <dbReference type="Proteomes" id="UP000033566"/>
    </source>
</evidence>
<dbReference type="Pfam" id="PF17964">
    <property type="entry name" value="Big_10"/>
    <property type="match status" value="1"/>
</dbReference>
<evidence type="ECO:0000256" key="10">
    <source>
        <dbReference type="ARBA" id="ARBA00023315"/>
    </source>
</evidence>
<evidence type="ECO:0000256" key="14">
    <source>
        <dbReference type="SAM" id="MobiDB-lite"/>
    </source>
</evidence>
<dbReference type="GO" id="GO:0008360">
    <property type="term" value="P:regulation of cell shape"/>
    <property type="evidence" value="ECO:0007669"/>
    <property type="project" value="UniProtKB-UniRule"/>
</dbReference>
<evidence type="ECO:0000256" key="8">
    <source>
        <dbReference type="ARBA" id="ARBA00023139"/>
    </source>
</evidence>
<evidence type="ECO:0000256" key="9">
    <source>
        <dbReference type="ARBA" id="ARBA00023288"/>
    </source>
</evidence>
<dbReference type="GO" id="GO:0016746">
    <property type="term" value="F:acyltransferase activity"/>
    <property type="evidence" value="ECO:0007669"/>
    <property type="project" value="UniProtKB-KW"/>
</dbReference>
<evidence type="ECO:0000256" key="2">
    <source>
        <dbReference type="ARBA" id="ARBA00022475"/>
    </source>
</evidence>
<dbReference type="CDD" id="cd13432">
    <property type="entry name" value="LDT_IgD_like_2"/>
    <property type="match status" value="1"/>
</dbReference>
<keyword evidence="11 13" id="KW-0961">Cell wall biogenesis/degradation</keyword>
<organism evidence="17 18">
    <name type="scientific">Corynebacterium camporealensis</name>
    <dbReference type="NCBI Taxonomy" id="161896"/>
    <lineage>
        <taxon>Bacteria</taxon>
        <taxon>Bacillati</taxon>
        <taxon>Actinomycetota</taxon>
        <taxon>Actinomycetes</taxon>
        <taxon>Mycobacteriales</taxon>
        <taxon>Corynebacteriaceae</taxon>
        <taxon>Corynebacterium</taxon>
    </lineage>
</organism>
<keyword evidence="3" id="KW-0808">Transferase</keyword>
<dbReference type="PROSITE" id="PS52029">
    <property type="entry name" value="LD_TPASE"/>
    <property type="match status" value="1"/>
</dbReference>
<evidence type="ECO:0000256" key="11">
    <source>
        <dbReference type="ARBA" id="ARBA00023316"/>
    </source>
</evidence>
<dbReference type="Gene3D" id="2.60.40.3780">
    <property type="match status" value="1"/>
</dbReference>
<evidence type="ECO:0000256" key="4">
    <source>
        <dbReference type="ARBA" id="ARBA00022729"/>
    </source>
</evidence>
<sequence length="402" mass="43951">MFNPRSFTRRLLALTTVTAVAIAAVACTIDSAAEDHDGQQQEQTEETTQDKPKDKAPEISVKDGATDVDPSEPVTVTSQGEGLEEVTMVNESGYVVEEKLSDDGMEWSTDEVLGYNRTYTLTAVDENGKEKDITFSTMEASATADVALSPTPGSEVGVGQVIAVRFGAYVNDREAAEEAIKVETSPEVEGAFYWVNGQEVRWRPQYYWEPGTEVSVKVDLYGTDLGGGVMGGSDAETNFTIGDRVVSIVDNATKTMKVYRNQKLLREIPVSLGRDGQWDTPNGRYIIGDEHEQLLMDSSTFGLAKEDGGYETLVDYATQMSYSGIYVHAAPWSVWAQGNTNTSHGCINVTTEAAAWFQDVVKRGDIVRVKNTNGGTLNPLDGLGDWNMSWKQWSKGNADENQ</sequence>
<reference evidence="17 18" key="1">
    <citation type="journal article" date="2015" name="Genome Announc.">
        <title>Complete Genome Sequence of Corynebacterium camporealensis DSM 44610, Isolated from the Milk of a Manchega Sheep with Subclinical Mastitis.</title>
        <authorList>
            <person name="Ruckert C."/>
            <person name="Albersmeier A."/>
            <person name="Winkler A."/>
            <person name="Tauch A."/>
        </authorList>
    </citation>
    <scope>NUCLEOTIDE SEQUENCE [LARGE SCALE GENOMIC DNA]</scope>
    <source>
        <strain evidence="17 18">DSM 44610</strain>
    </source>
</reference>
<dbReference type="Proteomes" id="UP000033566">
    <property type="component" value="Chromosome"/>
</dbReference>
<evidence type="ECO:0000259" key="16">
    <source>
        <dbReference type="PROSITE" id="PS52029"/>
    </source>
</evidence>
<keyword evidence="9" id="KW-0449">Lipoprotein</keyword>
<dbReference type="KEGG" id="ccj:UL81_09100"/>
<accession>A0A0F6TB99</accession>
<dbReference type="SUPFAM" id="SSF159121">
    <property type="entry name" value="BC4932-like"/>
    <property type="match status" value="1"/>
</dbReference>
<feature type="active site" description="Proton donor/acceptor" evidence="13">
    <location>
        <position position="328"/>
    </location>
</feature>
<keyword evidence="8" id="KW-0564">Palmitate</keyword>
<keyword evidence="18" id="KW-1185">Reference proteome</keyword>
<keyword evidence="10" id="KW-0012">Acyltransferase</keyword>
<dbReference type="GO" id="GO:0071972">
    <property type="term" value="F:peptidoglycan L,D-transpeptidase activity"/>
    <property type="evidence" value="ECO:0007669"/>
    <property type="project" value="TreeGrafter"/>
</dbReference>
<dbReference type="Gene3D" id="2.60.40.3710">
    <property type="match status" value="1"/>
</dbReference>
<dbReference type="AlphaFoldDB" id="A0A0F6TB99"/>
<keyword evidence="7" id="KW-0472">Membrane</keyword>
<dbReference type="RefSeq" id="WP_046453505.1">
    <property type="nucleotide sequence ID" value="NZ_CP011311.1"/>
</dbReference>
<evidence type="ECO:0000256" key="12">
    <source>
        <dbReference type="ARBA" id="ARBA00060592"/>
    </source>
</evidence>
<feature type="compositionally biased region" description="Basic and acidic residues" evidence="14">
    <location>
        <begin position="48"/>
        <end position="65"/>
    </location>
</feature>
<dbReference type="PANTHER" id="PTHR30582">
    <property type="entry name" value="L,D-TRANSPEPTIDASE"/>
    <property type="match status" value="1"/>
</dbReference>
<comment type="pathway">
    <text evidence="1 13">Cell wall biogenesis; peptidoglycan biosynthesis.</text>
</comment>
<proteinExistence type="predicted"/>
<dbReference type="Gene3D" id="2.40.440.10">
    <property type="entry name" value="L,D-transpeptidase catalytic domain-like"/>
    <property type="match status" value="1"/>
</dbReference>
<dbReference type="PANTHER" id="PTHR30582:SF2">
    <property type="entry name" value="L,D-TRANSPEPTIDASE YCIB-RELATED"/>
    <property type="match status" value="1"/>
</dbReference>
<dbReference type="InterPro" id="IPR041280">
    <property type="entry name" value="Big_10"/>
</dbReference>
<dbReference type="UniPathway" id="UPA00219"/>
<feature type="domain" description="L,D-TPase catalytic" evidence="16">
    <location>
        <begin position="245"/>
        <end position="370"/>
    </location>
</feature>
<evidence type="ECO:0000256" key="7">
    <source>
        <dbReference type="ARBA" id="ARBA00023136"/>
    </source>
</evidence>
<dbReference type="FunFam" id="2.40.440.10:FF:000005">
    <property type="entry name" value="L,D-transpeptidase 2"/>
    <property type="match status" value="1"/>
</dbReference>
<dbReference type="HOGENOM" id="CLU_039404_3_0_11"/>
<dbReference type="OrthoDB" id="5242354at2"/>
<keyword evidence="4 15" id="KW-0732">Signal</keyword>
<keyword evidence="5 13" id="KW-0133">Cell shape</keyword>
<dbReference type="InterPro" id="IPR036166">
    <property type="entry name" value="YxeA-like_sf"/>
</dbReference>
<feature type="region of interest" description="Disordered" evidence="14">
    <location>
        <begin position="33"/>
        <end position="79"/>
    </location>
</feature>
<dbReference type="GO" id="GO:0071555">
    <property type="term" value="P:cell wall organization"/>
    <property type="evidence" value="ECO:0007669"/>
    <property type="project" value="UniProtKB-UniRule"/>
</dbReference>
<protein>
    <recommendedName>
        <fullName evidence="16">L,D-TPase catalytic domain-containing protein</fullName>
    </recommendedName>
</protein>
<dbReference type="CDD" id="cd16913">
    <property type="entry name" value="YkuD_like"/>
    <property type="match status" value="1"/>
</dbReference>
<evidence type="ECO:0000256" key="3">
    <source>
        <dbReference type="ARBA" id="ARBA00022679"/>
    </source>
</evidence>
<dbReference type="SUPFAM" id="SSF141523">
    <property type="entry name" value="L,D-transpeptidase catalytic domain-like"/>
    <property type="match status" value="1"/>
</dbReference>
<gene>
    <name evidence="17" type="ORF">UL81_09100</name>
</gene>
<keyword evidence="2" id="KW-1003">Cell membrane</keyword>
<feature type="chain" id="PRO_5043960447" description="L,D-TPase catalytic domain-containing protein" evidence="15">
    <location>
        <begin position="27"/>
        <end position="402"/>
    </location>
</feature>
<evidence type="ECO:0000256" key="5">
    <source>
        <dbReference type="ARBA" id="ARBA00022960"/>
    </source>
</evidence>
<evidence type="ECO:0000256" key="1">
    <source>
        <dbReference type="ARBA" id="ARBA00004752"/>
    </source>
</evidence>
<evidence type="ECO:0000256" key="15">
    <source>
        <dbReference type="SAM" id="SignalP"/>
    </source>
</evidence>
<dbReference type="PROSITE" id="PS51257">
    <property type="entry name" value="PROKAR_LIPOPROTEIN"/>
    <property type="match status" value="1"/>
</dbReference>
<dbReference type="GO" id="GO:0018104">
    <property type="term" value="P:peptidoglycan-protein cross-linking"/>
    <property type="evidence" value="ECO:0007669"/>
    <property type="project" value="TreeGrafter"/>
</dbReference>
<name>A0A0F6TB99_9CORY</name>
<evidence type="ECO:0000256" key="13">
    <source>
        <dbReference type="PROSITE-ProRule" id="PRU01373"/>
    </source>
</evidence>
<dbReference type="InterPro" id="IPR038063">
    <property type="entry name" value="Transpep_catalytic_dom"/>
</dbReference>
<dbReference type="Pfam" id="PF03734">
    <property type="entry name" value="YkuD"/>
    <property type="match status" value="1"/>
</dbReference>
<dbReference type="InterPro" id="IPR050979">
    <property type="entry name" value="LD-transpeptidase"/>
</dbReference>
<dbReference type="EMBL" id="CP011311">
    <property type="protein sequence ID" value="AKE39766.1"/>
    <property type="molecule type" value="Genomic_DNA"/>
</dbReference>